<evidence type="ECO:0000313" key="4">
    <source>
        <dbReference type="EMBL" id="AFL84730.1"/>
    </source>
</evidence>
<dbReference type="InterPro" id="IPR013728">
    <property type="entry name" value="BT_3987-like_N"/>
</dbReference>
<protein>
    <recommendedName>
        <fullName evidence="6">DUF1735 domain-containing protein</fullName>
    </recommendedName>
</protein>
<dbReference type="InterPro" id="IPR040580">
    <property type="entry name" value="DUF5627"/>
</dbReference>
<gene>
    <name evidence="4" type="ordered locus">Belba_2163</name>
</gene>
<evidence type="ECO:0000313" key="5">
    <source>
        <dbReference type="Proteomes" id="UP000006050"/>
    </source>
</evidence>
<keyword evidence="5" id="KW-1185">Reference proteome</keyword>
<dbReference type="RefSeq" id="WP_014772691.1">
    <property type="nucleotide sequence ID" value="NC_018010.1"/>
</dbReference>
<feature type="signal peptide" evidence="1">
    <location>
        <begin position="1"/>
        <end position="22"/>
    </location>
</feature>
<dbReference type="Gene3D" id="2.60.40.1740">
    <property type="entry name" value="hypothetical protein (bacova_03559)"/>
    <property type="match status" value="1"/>
</dbReference>
<evidence type="ECO:0000259" key="2">
    <source>
        <dbReference type="Pfam" id="PF08522"/>
    </source>
</evidence>
<dbReference type="STRING" id="866536.Belba_2163"/>
<dbReference type="HOGENOM" id="CLU_074809_0_0_10"/>
<evidence type="ECO:0000259" key="3">
    <source>
        <dbReference type="Pfam" id="PF18620"/>
    </source>
</evidence>
<reference evidence="5" key="1">
    <citation type="submission" date="2012-06" db="EMBL/GenBank/DDBJ databases">
        <title>The complete genome of Belliella baltica DSM 15883.</title>
        <authorList>
            <person name="Lucas S."/>
            <person name="Copeland A."/>
            <person name="Lapidus A."/>
            <person name="Goodwin L."/>
            <person name="Pitluck S."/>
            <person name="Peters L."/>
            <person name="Mikhailova N."/>
            <person name="Davenport K."/>
            <person name="Kyrpides N."/>
            <person name="Mavromatis K."/>
            <person name="Pagani I."/>
            <person name="Ivanova N."/>
            <person name="Ovchinnikova G."/>
            <person name="Zeytun A."/>
            <person name="Detter J.C."/>
            <person name="Han C."/>
            <person name="Land M."/>
            <person name="Hauser L."/>
            <person name="Markowitz V."/>
            <person name="Cheng J.-F."/>
            <person name="Hugenholtz P."/>
            <person name="Woyke T."/>
            <person name="Wu D."/>
            <person name="Tindall B."/>
            <person name="Pomrenke H."/>
            <person name="Brambilla E."/>
            <person name="Klenk H.-P."/>
            <person name="Eisen J.A."/>
        </authorList>
    </citation>
    <scope>NUCLEOTIDE SEQUENCE [LARGE SCALE GENOMIC DNA]</scope>
    <source>
        <strain evidence="5">DSM 15883 / CIP 108006 / LMG 21964 / BA134</strain>
    </source>
</reference>
<name>I3Z662_BELBD</name>
<dbReference type="Gene3D" id="2.40.128.420">
    <property type="match status" value="1"/>
</dbReference>
<feature type="chain" id="PRO_5003684411" description="DUF1735 domain-containing protein" evidence="1">
    <location>
        <begin position="23"/>
        <end position="343"/>
    </location>
</feature>
<dbReference type="Pfam" id="PF18620">
    <property type="entry name" value="DUF5627"/>
    <property type="match status" value="1"/>
</dbReference>
<dbReference type="PROSITE" id="PS51257">
    <property type="entry name" value="PROKAR_LIPOPROTEIN"/>
    <property type="match status" value="1"/>
</dbReference>
<accession>I3Z662</accession>
<dbReference type="Proteomes" id="UP000006050">
    <property type="component" value="Chromosome"/>
</dbReference>
<dbReference type="EMBL" id="CP003281">
    <property type="protein sequence ID" value="AFL84730.1"/>
    <property type="molecule type" value="Genomic_DNA"/>
</dbReference>
<proteinExistence type="predicted"/>
<evidence type="ECO:0008006" key="6">
    <source>
        <dbReference type="Google" id="ProtNLM"/>
    </source>
</evidence>
<dbReference type="eggNOG" id="ENOG502Z7NF">
    <property type="taxonomic scope" value="Bacteria"/>
</dbReference>
<feature type="domain" description="BT-3987-like N-terminal" evidence="2">
    <location>
        <begin position="32"/>
        <end position="158"/>
    </location>
</feature>
<dbReference type="KEGG" id="bbd:Belba_2163"/>
<dbReference type="OrthoDB" id="1041979at2"/>
<dbReference type="AlphaFoldDB" id="I3Z662"/>
<dbReference type="Pfam" id="PF08522">
    <property type="entry name" value="BT_3987-like_N"/>
    <property type="match status" value="1"/>
</dbReference>
<dbReference type="PATRIC" id="fig|866536.3.peg.2228"/>
<organism evidence="4 5">
    <name type="scientific">Belliella baltica (strain DSM 15883 / CIP 108006 / LMG 21964 / BA134)</name>
    <dbReference type="NCBI Taxonomy" id="866536"/>
    <lineage>
        <taxon>Bacteria</taxon>
        <taxon>Pseudomonadati</taxon>
        <taxon>Bacteroidota</taxon>
        <taxon>Cytophagia</taxon>
        <taxon>Cytophagales</taxon>
        <taxon>Cyclobacteriaceae</taxon>
        <taxon>Belliella</taxon>
    </lineage>
</organism>
<feature type="domain" description="DUF5627" evidence="3">
    <location>
        <begin position="196"/>
        <end position="332"/>
    </location>
</feature>
<sequence length="343" mass="38339">MKNSLKIIIVCLVLGVSSCVNQDWEFPDFDFQSVYFAHQYPVRTITLGEDIFDTTLDNERKFRVMATTGGVYENRQQIRLGIEVDESLTENLLFSEGGDEILPLPSEYFQLSASEIIIPQGQIIGGVEIQLTGAFFNDPAAIKNTYVVPLRITSVDNADTILVGSSTLPNPNPHVIGDWDVVPKDFVLYAIKYINEYHGIYLRRGKDNITGKSGFEGLSQEITRRSEYVEQDELKDLFTESLTRVRFPLTVEGAGGQNITTDLYLDFDAQGNCTISSATEGVTATGSGSFVSKGEKRSWGNKDRDAVYLQYEIDHPQFRMTTVDTLVLRNRGVGLETFNPVLK</sequence>
<evidence type="ECO:0000256" key="1">
    <source>
        <dbReference type="SAM" id="SignalP"/>
    </source>
</evidence>
<keyword evidence="1" id="KW-0732">Signal</keyword>